<gene>
    <name evidence="6" type="ORF">Cch01nite_19540</name>
</gene>
<sequence>MQRTALGIDVGTTNVKVALVDVADGHVLGLAAAPTPSPADLPAVLAGLVTRALGHGPAPEAVGIASMAETGVPLDPDGEPRGNWLRWDGHRAGAEAAALADRLGRADLFAATGVRASAKVPLATWAWLATHRPDDLRGGRWAGVADLVGLALTGRLATDHTLAGRTMAYRLGSPGELPTAFDADLLAEVGLRPEQVPDVLAPGELLGGVRPGPFTDAGLRAGTSVTIAGHDHAVGTWAAGVRAAGQVADSVGTAEAVCTLLADDPSPGPVADAGMSLVRTVGGRLPALLAGSSSAGATIAWWLRAQVPDEDPARLMADVLALGDDPGPVVVLPYLAGRQTPHPDPDARVRVVGVGSATARTHGLLLGLALQARWMLDTQLALAGGLTPEDVAVLGGPMAVNPAWLGLKARVSPAPVRRVDAAEPVAAGAALLAAERAGVLDGPAPVLPSTPATPPRRDDPAMAAAYTRFVAAARARPAVGFLHTGAMHPPTFDALLADLAPHVGAAHVVDTGLLRTVRRDGVTDEVRAAVAEHLRELERAGASVVLVTCSSIGEAVEVAAAAVRIPVLRVDRPMAAEAVALAGDGGRVVVLATLGSTVGPTSRLVGAAARDTGVEVQVEAVVVPGAAEARDAGDDDTADRLVAEAVVGAAARADVVVLAQATMAAAARAAVATPVLTSPATGLAAALATLTTHGLPL</sequence>
<feature type="domain" description="Carbohydrate kinase FGGY C-terminal" evidence="5">
    <location>
        <begin position="282"/>
        <end position="434"/>
    </location>
</feature>
<dbReference type="InterPro" id="IPR043129">
    <property type="entry name" value="ATPase_NBD"/>
</dbReference>
<proteinExistence type="inferred from homology"/>
<reference evidence="6" key="1">
    <citation type="submission" date="2021-01" db="EMBL/GenBank/DDBJ databases">
        <title>Whole genome shotgun sequence of Cellulomonas chitinilytica NBRC 110799.</title>
        <authorList>
            <person name="Komaki H."/>
            <person name="Tamura T."/>
        </authorList>
    </citation>
    <scope>NUCLEOTIDE SEQUENCE</scope>
    <source>
        <strain evidence="6">NBRC 110799</strain>
    </source>
</reference>
<dbReference type="SUPFAM" id="SSF53067">
    <property type="entry name" value="Actin-like ATPase domain"/>
    <property type="match status" value="2"/>
</dbReference>
<accession>A0A919TZ22</accession>
<dbReference type="InterPro" id="IPR001920">
    <property type="entry name" value="Asp/Glu_race"/>
</dbReference>
<keyword evidence="7" id="KW-1185">Reference proteome</keyword>
<dbReference type="InterPro" id="IPR015942">
    <property type="entry name" value="Asp/Glu/hydantoin_racemase"/>
</dbReference>
<keyword evidence="2" id="KW-0808">Transferase</keyword>
<dbReference type="GO" id="GO:0005975">
    <property type="term" value="P:carbohydrate metabolic process"/>
    <property type="evidence" value="ECO:0007669"/>
    <property type="project" value="InterPro"/>
</dbReference>
<evidence type="ECO:0000256" key="3">
    <source>
        <dbReference type="ARBA" id="ARBA00022777"/>
    </source>
</evidence>
<protein>
    <recommendedName>
        <fullName evidence="8">Carbohydrate kinase</fullName>
    </recommendedName>
</protein>
<dbReference type="InterPro" id="IPR050406">
    <property type="entry name" value="FGGY_Carb_Kinase"/>
</dbReference>
<dbReference type="Proteomes" id="UP000632740">
    <property type="component" value="Unassembled WGS sequence"/>
</dbReference>
<evidence type="ECO:0000256" key="2">
    <source>
        <dbReference type="ARBA" id="ARBA00022679"/>
    </source>
</evidence>
<feature type="domain" description="Carbohydrate kinase FGGY N-terminal" evidence="4">
    <location>
        <begin position="5"/>
        <end position="235"/>
    </location>
</feature>
<dbReference type="Gene3D" id="3.30.420.40">
    <property type="match status" value="2"/>
</dbReference>
<dbReference type="PANTHER" id="PTHR43095">
    <property type="entry name" value="SUGAR KINASE"/>
    <property type="match status" value="1"/>
</dbReference>
<name>A0A919TZ22_9CELL</name>
<comment type="similarity">
    <text evidence="1">Belongs to the FGGY kinase family.</text>
</comment>
<evidence type="ECO:0000256" key="1">
    <source>
        <dbReference type="ARBA" id="ARBA00009156"/>
    </source>
</evidence>
<organism evidence="6 7">
    <name type="scientific">Cellulomonas chitinilytica</name>
    <dbReference type="NCBI Taxonomy" id="398759"/>
    <lineage>
        <taxon>Bacteria</taxon>
        <taxon>Bacillati</taxon>
        <taxon>Actinomycetota</taxon>
        <taxon>Actinomycetes</taxon>
        <taxon>Micrococcales</taxon>
        <taxon>Cellulomonadaceae</taxon>
        <taxon>Cellulomonas</taxon>
    </lineage>
</organism>
<dbReference type="GO" id="GO:0047661">
    <property type="term" value="F:amino-acid racemase activity"/>
    <property type="evidence" value="ECO:0007669"/>
    <property type="project" value="InterPro"/>
</dbReference>
<dbReference type="CDD" id="cd07773">
    <property type="entry name" value="ASKHA_NBD_FGGY_FK"/>
    <property type="match status" value="1"/>
</dbReference>
<dbReference type="Pfam" id="PF01177">
    <property type="entry name" value="Asp_Glu_race"/>
    <property type="match status" value="1"/>
</dbReference>
<comment type="caution">
    <text evidence="6">The sequence shown here is derived from an EMBL/GenBank/DDBJ whole genome shotgun (WGS) entry which is preliminary data.</text>
</comment>
<dbReference type="GO" id="GO:0016301">
    <property type="term" value="F:kinase activity"/>
    <property type="evidence" value="ECO:0007669"/>
    <property type="project" value="UniProtKB-KW"/>
</dbReference>
<evidence type="ECO:0000313" key="6">
    <source>
        <dbReference type="EMBL" id="GIG21230.1"/>
    </source>
</evidence>
<dbReference type="Pfam" id="PF02782">
    <property type="entry name" value="FGGY_C"/>
    <property type="match status" value="1"/>
</dbReference>
<evidence type="ECO:0000259" key="4">
    <source>
        <dbReference type="Pfam" id="PF00370"/>
    </source>
</evidence>
<dbReference type="AlphaFoldDB" id="A0A919TZ22"/>
<evidence type="ECO:0000259" key="5">
    <source>
        <dbReference type="Pfam" id="PF02782"/>
    </source>
</evidence>
<dbReference type="InterPro" id="IPR018484">
    <property type="entry name" value="FGGY_N"/>
</dbReference>
<dbReference type="RefSeq" id="WP_203752382.1">
    <property type="nucleotide sequence ID" value="NZ_BONK01000006.1"/>
</dbReference>
<dbReference type="InterPro" id="IPR018485">
    <property type="entry name" value="FGGY_C"/>
</dbReference>
<keyword evidence="3" id="KW-0418">Kinase</keyword>
<dbReference type="EMBL" id="BONK01000006">
    <property type="protein sequence ID" value="GIG21230.1"/>
    <property type="molecule type" value="Genomic_DNA"/>
</dbReference>
<evidence type="ECO:0008006" key="8">
    <source>
        <dbReference type="Google" id="ProtNLM"/>
    </source>
</evidence>
<dbReference type="Gene3D" id="3.40.50.1860">
    <property type="match status" value="1"/>
</dbReference>
<dbReference type="Pfam" id="PF00370">
    <property type="entry name" value="FGGY_N"/>
    <property type="match status" value="1"/>
</dbReference>
<evidence type="ECO:0000313" key="7">
    <source>
        <dbReference type="Proteomes" id="UP000632740"/>
    </source>
</evidence>